<evidence type="ECO:0000313" key="11">
    <source>
        <dbReference type="EMBL" id="KAK5624364.1"/>
    </source>
</evidence>
<keyword evidence="7" id="KW-0378">Hydrolase</keyword>
<dbReference type="GO" id="GO:0005576">
    <property type="term" value="C:extracellular region"/>
    <property type="evidence" value="ECO:0007669"/>
    <property type="project" value="UniProtKB-SubCell"/>
</dbReference>
<dbReference type="PANTHER" id="PTHR31451:SF39">
    <property type="entry name" value="MANNAN ENDO-1,4-BETA-MANNOSIDASE 1"/>
    <property type="match status" value="1"/>
</dbReference>
<keyword evidence="6 9" id="KW-0732">Signal</keyword>
<feature type="signal peptide" evidence="9">
    <location>
        <begin position="1"/>
        <end position="19"/>
    </location>
</feature>
<sequence length="435" mass="48440">MAALKALFLLLLAARNTVAVPPLPKNGLLSPVVREGSKLLVDGKQWRAVGPNVYWLGLDENVVPPAGEPYDASTHSSYPTKERVTEVMAVVNALGGTRKLSGHQRLTSNTTVIRSHTLGTNIGNPLTIWPKQGVVNDEAFNSIDWTVYQAGLYEVRLLVPLVDNYDYFHGGKYNFLRWAGFDLTKDKDSNNPQIQQFYTNFTIVSAFKDFIKTLLTHRNQYNNLTYAEDTTIFAFETGNELLGPIWGDMDCPADWVKDIAKYIKSLAPQKLVFDGTYGINKTHLSIKEVDVFSDHFYPPNNKKLKAGIDAVASVNKVYFAGEFDWAGASGGDSLESFFEVLENNPTVGGDAFWSLFGRNGLDCNGITNTVDQTFVDHSDGFTLQYGNPRNTAYTNSRIRLIRKHFITMSKGKAIDFDEPLPPVPCPAPPPQRRMI</sequence>
<dbReference type="SUPFAM" id="SSF51445">
    <property type="entry name" value="(Trans)glycosidases"/>
    <property type="match status" value="1"/>
</dbReference>
<evidence type="ECO:0000256" key="2">
    <source>
        <dbReference type="ARBA" id="ARBA00004613"/>
    </source>
</evidence>
<organism evidence="11 12">
    <name type="scientific">Xylaria bambusicola</name>
    <dbReference type="NCBI Taxonomy" id="326684"/>
    <lineage>
        <taxon>Eukaryota</taxon>
        <taxon>Fungi</taxon>
        <taxon>Dikarya</taxon>
        <taxon>Ascomycota</taxon>
        <taxon>Pezizomycotina</taxon>
        <taxon>Sordariomycetes</taxon>
        <taxon>Xylariomycetidae</taxon>
        <taxon>Xylariales</taxon>
        <taxon>Xylariaceae</taxon>
        <taxon>Xylaria</taxon>
    </lineage>
</organism>
<dbReference type="PANTHER" id="PTHR31451">
    <property type="match status" value="1"/>
</dbReference>
<dbReference type="InterPro" id="IPR017853">
    <property type="entry name" value="GH"/>
</dbReference>
<name>A0AAN7UMY9_9PEZI</name>
<keyword evidence="5" id="KW-0964">Secreted</keyword>
<evidence type="ECO:0000256" key="1">
    <source>
        <dbReference type="ARBA" id="ARBA00001678"/>
    </source>
</evidence>
<evidence type="ECO:0000256" key="4">
    <source>
        <dbReference type="ARBA" id="ARBA00012706"/>
    </source>
</evidence>
<proteinExistence type="inferred from homology"/>
<dbReference type="EMBL" id="JAWHQM010000001">
    <property type="protein sequence ID" value="KAK5624364.1"/>
    <property type="molecule type" value="Genomic_DNA"/>
</dbReference>
<evidence type="ECO:0000256" key="5">
    <source>
        <dbReference type="ARBA" id="ARBA00022525"/>
    </source>
</evidence>
<accession>A0AAN7UMY9</accession>
<comment type="catalytic activity">
    <reaction evidence="1">
        <text>Random hydrolysis of (1-&gt;4)-beta-D-mannosidic linkages in mannans, galactomannans and glucomannans.</text>
        <dbReference type="EC" id="3.2.1.78"/>
    </reaction>
</comment>
<dbReference type="GO" id="GO:0016985">
    <property type="term" value="F:mannan endo-1,4-beta-mannosidase activity"/>
    <property type="evidence" value="ECO:0007669"/>
    <property type="project" value="UniProtKB-EC"/>
</dbReference>
<comment type="subcellular location">
    <subcellularLocation>
        <location evidence="2">Secreted</location>
    </subcellularLocation>
</comment>
<evidence type="ECO:0000256" key="7">
    <source>
        <dbReference type="ARBA" id="ARBA00022801"/>
    </source>
</evidence>
<dbReference type="AlphaFoldDB" id="A0AAN7UMY9"/>
<feature type="chain" id="PRO_5042863462" description="mannan endo-1,4-beta-mannosidase" evidence="9">
    <location>
        <begin position="20"/>
        <end position="435"/>
    </location>
</feature>
<feature type="domain" description="Glycoside hydrolase family 5" evidence="10">
    <location>
        <begin position="129"/>
        <end position="288"/>
    </location>
</feature>
<gene>
    <name evidence="11" type="ORF">RRF57_000080</name>
</gene>
<dbReference type="Proteomes" id="UP001305414">
    <property type="component" value="Unassembled WGS sequence"/>
</dbReference>
<evidence type="ECO:0000256" key="8">
    <source>
        <dbReference type="ARBA" id="ARBA00023295"/>
    </source>
</evidence>
<evidence type="ECO:0000259" key="10">
    <source>
        <dbReference type="Pfam" id="PF26410"/>
    </source>
</evidence>
<evidence type="ECO:0000256" key="3">
    <source>
        <dbReference type="ARBA" id="ARBA00005641"/>
    </source>
</evidence>
<dbReference type="InterPro" id="IPR001547">
    <property type="entry name" value="Glyco_hydro_5"/>
</dbReference>
<dbReference type="EC" id="3.2.1.78" evidence="4"/>
<dbReference type="InterPro" id="IPR045053">
    <property type="entry name" value="MAN-like"/>
</dbReference>
<keyword evidence="8" id="KW-0326">Glycosidase</keyword>
<evidence type="ECO:0000256" key="9">
    <source>
        <dbReference type="SAM" id="SignalP"/>
    </source>
</evidence>
<evidence type="ECO:0000256" key="6">
    <source>
        <dbReference type="ARBA" id="ARBA00022729"/>
    </source>
</evidence>
<dbReference type="Pfam" id="PF26410">
    <property type="entry name" value="GH5_mannosidase"/>
    <property type="match status" value="1"/>
</dbReference>
<reference evidence="11 12" key="1">
    <citation type="submission" date="2023-10" db="EMBL/GenBank/DDBJ databases">
        <title>Draft genome sequence of Xylaria bambusicola isolate GMP-LS, the root and basal stem rot pathogen of sugarcane in Indonesia.</title>
        <authorList>
            <person name="Selvaraj P."/>
            <person name="Muralishankar V."/>
            <person name="Muruganantham S."/>
            <person name="Sp S."/>
            <person name="Haryani S."/>
            <person name="Lau K.J.X."/>
            <person name="Naqvi N.I."/>
        </authorList>
    </citation>
    <scope>NUCLEOTIDE SEQUENCE [LARGE SCALE GENOMIC DNA]</scope>
    <source>
        <strain evidence="11">GMP-LS</strain>
    </source>
</reference>
<protein>
    <recommendedName>
        <fullName evidence="4">mannan endo-1,4-beta-mannosidase</fullName>
        <ecNumber evidence="4">3.2.1.78</ecNumber>
    </recommendedName>
</protein>
<dbReference type="Gene3D" id="3.20.20.80">
    <property type="entry name" value="Glycosidases"/>
    <property type="match status" value="1"/>
</dbReference>
<comment type="caution">
    <text evidence="11">The sequence shown here is derived from an EMBL/GenBank/DDBJ whole genome shotgun (WGS) entry which is preliminary data.</text>
</comment>
<keyword evidence="12" id="KW-1185">Reference proteome</keyword>
<comment type="similarity">
    <text evidence="3">Belongs to the glycosyl hydrolase 5 (cellulase A) family.</text>
</comment>
<evidence type="ECO:0000313" key="12">
    <source>
        <dbReference type="Proteomes" id="UP001305414"/>
    </source>
</evidence>